<dbReference type="EMBL" id="QRUK01000032">
    <property type="protein sequence ID" value="RGR55820.1"/>
    <property type="molecule type" value="Genomic_DNA"/>
</dbReference>
<name>A0A412EXM4_9FIRM</name>
<evidence type="ECO:0000259" key="1">
    <source>
        <dbReference type="Pfam" id="PF00266"/>
    </source>
</evidence>
<reference evidence="2 3" key="1">
    <citation type="submission" date="2018-08" db="EMBL/GenBank/DDBJ databases">
        <title>A genome reference for cultivated species of the human gut microbiota.</title>
        <authorList>
            <person name="Zou Y."/>
            <person name="Xue W."/>
            <person name="Luo G."/>
        </authorList>
    </citation>
    <scope>NUCLEOTIDE SEQUENCE [LARGE SCALE GENOMIC DNA]</scope>
    <source>
        <strain evidence="2 3">AF25-11</strain>
    </source>
</reference>
<dbReference type="PANTHER" id="PTHR43586">
    <property type="entry name" value="CYSTEINE DESULFURASE"/>
    <property type="match status" value="1"/>
</dbReference>
<proteinExistence type="predicted"/>
<dbReference type="Pfam" id="PF00266">
    <property type="entry name" value="Aminotran_5"/>
    <property type="match status" value="1"/>
</dbReference>
<accession>A0A412EXM4</accession>
<protein>
    <submittedName>
        <fullName evidence="2">Aminotransferase class V-fold PLP-dependent enzyme</fullName>
    </submittedName>
</protein>
<gene>
    <name evidence="2" type="ORF">DWY33_13395</name>
</gene>
<evidence type="ECO:0000313" key="2">
    <source>
        <dbReference type="EMBL" id="RGR55820.1"/>
    </source>
</evidence>
<evidence type="ECO:0000313" key="3">
    <source>
        <dbReference type="Proteomes" id="UP000283652"/>
    </source>
</evidence>
<dbReference type="Gene3D" id="3.40.640.10">
    <property type="entry name" value="Type I PLP-dependent aspartate aminotransferase-like (Major domain)"/>
    <property type="match status" value="1"/>
</dbReference>
<dbReference type="InterPro" id="IPR015422">
    <property type="entry name" value="PyrdxlP-dep_Trfase_small"/>
</dbReference>
<dbReference type="PANTHER" id="PTHR43586:SF15">
    <property type="entry name" value="BLR3095 PROTEIN"/>
    <property type="match status" value="1"/>
</dbReference>
<organism evidence="2 3">
    <name type="scientific">Dorea formicigenerans</name>
    <dbReference type="NCBI Taxonomy" id="39486"/>
    <lineage>
        <taxon>Bacteria</taxon>
        <taxon>Bacillati</taxon>
        <taxon>Bacillota</taxon>
        <taxon>Clostridia</taxon>
        <taxon>Lachnospirales</taxon>
        <taxon>Lachnospiraceae</taxon>
        <taxon>Dorea</taxon>
    </lineage>
</organism>
<dbReference type="Gene3D" id="3.90.1150.10">
    <property type="entry name" value="Aspartate Aminotransferase, domain 1"/>
    <property type="match status" value="1"/>
</dbReference>
<sequence length="369" mass="41699">MGTLEEIIRDIRSTAQKCYLDTGAMSLMPKTVFEAVEDFHESRRRNGPSFAEYWKEVDTLRSRIAQLIGSAPEEIMFLQNTSMGINLAAKAVDLKVGDNVVVTNIEFPSNIYPWMNLESQGVEVRMIDISDGRLDEEKLAKICDEKTKVLSISWVQALNGMVTDLQMCSEFCQTHDIVFVVDAIQGLGVLPIDVKKVHIDFLVSGFFKWLLGPDGIAFVYINQEILGNLNNPFIGWAGMKNKFDYTTYKFDLLLEARRYETGNMNFSGIFGARQGVEIILEHQEEIGEKVQNLTQYLRDAVQKLDGAEVLSPAEGEMAGITLIGCRDSKQKYELLQKKGITVNYRNGIRVSLHFYNTTEDIDCFLGTIR</sequence>
<dbReference type="SUPFAM" id="SSF53383">
    <property type="entry name" value="PLP-dependent transferases"/>
    <property type="match status" value="1"/>
</dbReference>
<dbReference type="InterPro" id="IPR000192">
    <property type="entry name" value="Aminotrans_V_dom"/>
</dbReference>
<keyword evidence="2" id="KW-0032">Aminotransferase</keyword>
<dbReference type="RefSeq" id="WP_118399214.1">
    <property type="nucleotide sequence ID" value="NZ_AP031430.1"/>
</dbReference>
<dbReference type="InterPro" id="IPR015421">
    <property type="entry name" value="PyrdxlP-dep_Trfase_major"/>
</dbReference>
<feature type="domain" description="Aminotransferase class V" evidence="1">
    <location>
        <begin position="19"/>
        <end position="363"/>
    </location>
</feature>
<keyword evidence="2" id="KW-0808">Transferase</keyword>
<dbReference type="AlphaFoldDB" id="A0A412EXM4"/>
<dbReference type="InterPro" id="IPR015424">
    <property type="entry name" value="PyrdxlP-dep_Trfase"/>
</dbReference>
<dbReference type="GO" id="GO:0008483">
    <property type="term" value="F:transaminase activity"/>
    <property type="evidence" value="ECO:0007669"/>
    <property type="project" value="UniProtKB-KW"/>
</dbReference>
<comment type="caution">
    <text evidence="2">The sequence shown here is derived from an EMBL/GenBank/DDBJ whole genome shotgun (WGS) entry which is preliminary data.</text>
</comment>
<dbReference type="Proteomes" id="UP000283652">
    <property type="component" value="Unassembled WGS sequence"/>
</dbReference>